<dbReference type="PROSITE" id="PS51257">
    <property type="entry name" value="PROKAR_LIPOPROTEIN"/>
    <property type="match status" value="1"/>
</dbReference>
<evidence type="ECO:0008006" key="4">
    <source>
        <dbReference type="Google" id="ProtNLM"/>
    </source>
</evidence>
<dbReference type="EMBL" id="JAFEMC010000001">
    <property type="protein sequence ID" value="MBM6575602.1"/>
    <property type="molecule type" value="Genomic_DNA"/>
</dbReference>
<accession>A0ABS2D3V4</accession>
<dbReference type="RefSeq" id="WP_204195290.1">
    <property type="nucleotide sequence ID" value="NZ_JAFEMC010000001.1"/>
</dbReference>
<comment type="caution">
    <text evidence="2">The sequence shown here is derived from an EMBL/GenBank/DDBJ whole genome shotgun (WGS) entry which is preliminary data.</text>
</comment>
<evidence type="ECO:0000313" key="3">
    <source>
        <dbReference type="Proteomes" id="UP000763641"/>
    </source>
</evidence>
<sequence length="367" mass="38171">MMKKIYAVALLSMTGGCAELGTIYHSRPIDPSNPHVLTVDAYQRSSFFVPRGGGDLRMCAEAAPDTFAAISASIAGEADVKTQSGQLAAGLSLSGATIERTQTINLLRESLYRTCERYLSNGISKATLVVQAARDQQTMVTVLAIEQLTRTIRPPSTVISAGGTSAAVPNAALIDLVVASRKDRQEAADAVGDSSIGYAIALEKGDCEKVTVAPADNDAKPPLDAWTACQRAKSVLATRQATLDKLDARLGQTLALGGGQGAASTGAATEPGVVVPGGGGSVPSDEAVRDVAQAIVKIVTRPSINEVLMFCIGYLGKNPDYDKTGAAIEIPDAETKAMCANTVARRASDENTAAAELNSEYNESPIQ</sequence>
<proteinExistence type="predicted"/>
<dbReference type="Proteomes" id="UP000763641">
    <property type="component" value="Unassembled WGS sequence"/>
</dbReference>
<evidence type="ECO:0000256" key="1">
    <source>
        <dbReference type="SAM" id="MobiDB-lite"/>
    </source>
</evidence>
<protein>
    <recommendedName>
        <fullName evidence="4">Lipoprotein</fullName>
    </recommendedName>
</protein>
<evidence type="ECO:0000313" key="2">
    <source>
        <dbReference type="EMBL" id="MBM6575602.1"/>
    </source>
</evidence>
<gene>
    <name evidence="2" type="ORF">ILT43_04405</name>
</gene>
<keyword evidence="3" id="KW-1185">Reference proteome</keyword>
<feature type="region of interest" description="Disordered" evidence="1">
    <location>
        <begin position="348"/>
        <end position="367"/>
    </location>
</feature>
<name>A0ABS2D3V4_9SPHN</name>
<reference evidence="2 3" key="1">
    <citation type="submission" date="2020-12" db="EMBL/GenBank/DDBJ databases">
        <title>Sphingomonas sp.</title>
        <authorList>
            <person name="Kim M.K."/>
        </authorList>
    </citation>
    <scope>NUCLEOTIDE SEQUENCE [LARGE SCALE GENOMIC DNA]</scope>
    <source>
        <strain evidence="2 3">BT552</strain>
    </source>
</reference>
<organism evidence="2 3">
    <name type="scientific">Sphingomonas longa</name>
    <dbReference type="NCBI Taxonomy" id="2778730"/>
    <lineage>
        <taxon>Bacteria</taxon>
        <taxon>Pseudomonadati</taxon>
        <taxon>Pseudomonadota</taxon>
        <taxon>Alphaproteobacteria</taxon>
        <taxon>Sphingomonadales</taxon>
        <taxon>Sphingomonadaceae</taxon>
        <taxon>Sphingomonas</taxon>
    </lineage>
</organism>